<dbReference type="PANTHER" id="PTHR24279:SF120">
    <property type="entry name" value="CYTOCHROME P450"/>
    <property type="match status" value="1"/>
</dbReference>
<evidence type="ECO:0000256" key="10">
    <source>
        <dbReference type="SAM" id="SignalP"/>
    </source>
</evidence>
<keyword evidence="3 8" id="KW-0349">Heme</keyword>
<reference evidence="11" key="2">
    <citation type="journal article" name="Mar. Pollut. Bull.">
        <title>The genome of the European estuarine calanoid copepod Eurytemora affinis: Potential use in molecular ecotoxicology.</title>
        <authorList>
            <person name="Choi B.S."/>
            <person name="Kim D.H."/>
            <person name="Kim M.S."/>
            <person name="Park J.C."/>
            <person name="Lee Y.H."/>
            <person name="Kim H.J."/>
            <person name="Jeong C.B."/>
            <person name="Hagiwara A."/>
            <person name="Souissi S."/>
            <person name="Lee J.S."/>
        </authorList>
    </citation>
    <scope>NUCLEOTIDE SEQUENCE</scope>
</reference>
<evidence type="ECO:0000256" key="5">
    <source>
        <dbReference type="ARBA" id="ARBA00023002"/>
    </source>
</evidence>
<accession>A0A8B0MF39</accession>
<dbReference type="InterPro" id="IPR036396">
    <property type="entry name" value="Cyt_P450_sf"/>
</dbReference>
<dbReference type="OrthoDB" id="3945418at2759"/>
<proteinExistence type="evidence at transcript level"/>
<evidence type="ECO:0000256" key="1">
    <source>
        <dbReference type="ARBA" id="ARBA00001971"/>
    </source>
</evidence>
<dbReference type="PRINTS" id="PR00463">
    <property type="entry name" value="EP450I"/>
</dbReference>
<organism evidence="11">
    <name type="scientific">Eurytemora affinis</name>
    <name type="common">Copepod</name>
    <name type="synonym">Temora affinis</name>
    <dbReference type="NCBI Taxonomy" id="88015"/>
    <lineage>
        <taxon>Eukaryota</taxon>
        <taxon>Metazoa</taxon>
        <taxon>Ecdysozoa</taxon>
        <taxon>Arthropoda</taxon>
        <taxon>Crustacea</taxon>
        <taxon>Multicrustacea</taxon>
        <taxon>Hexanauplia</taxon>
        <taxon>Copepoda</taxon>
        <taxon>Calanoida</taxon>
        <taxon>Temoridae</taxon>
        <taxon>Eurytemora</taxon>
    </lineage>
</organism>
<dbReference type="Gene3D" id="1.10.630.10">
    <property type="entry name" value="Cytochrome P450"/>
    <property type="match status" value="1"/>
</dbReference>
<dbReference type="InterPro" id="IPR002401">
    <property type="entry name" value="Cyt_P450_E_grp-I"/>
</dbReference>
<dbReference type="SUPFAM" id="SSF48264">
    <property type="entry name" value="Cytochrome P450"/>
    <property type="match status" value="1"/>
</dbReference>
<name>A0A8B0MF39_EURAF</name>
<dbReference type="GO" id="GO:0016705">
    <property type="term" value="F:oxidoreductase activity, acting on paired donors, with incorporation or reduction of molecular oxygen"/>
    <property type="evidence" value="ECO:0007669"/>
    <property type="project" value="InterPro"/>
</dbReference>
<dbReference type="InterPro" id="IPR017972">
    <property type="entry name" value="Cyt_P450_CS"/>
</dbReference>
<keyword evidence="4 8" id="KW-0479">Metal-binding</keyword>
<reference evidence="11" key="1">
    <citation type="submission" date="2020-10" db="EMBL/GenBank/DDBJ databases">
        <authorList>
            <person name="Kim D.-H."/>
        </authorList>
    </citation>
    <scope>NUCLEOTIDE SEQUENCE</scope>
</reference>
<dbReference type="Pfam" id="PF00067">
    <property type="entry name" value="p450"/>
    <property type="match status" value="2"/>
</dbReference>
<evidence type="ECO:0000256" key="6">
    <source>
        <dbReference type="ARBA" id="ARBA00023004"/>
    </source>
</evidence>
<evidence type="ECO:0000256" key="7">
    <source>
        <dbReference type="ARBA" id="ARBA00023033"/>
    </source>
</evidence>
<sequence>MFLFLLISIFIILLCVQHFILRKHSKDEGNKDVRSKPFSSMPGPPSYPIIGTLPLYLYYKKYSLDRLHWNGRSKVHHWTVFYKEGKYPSRRSHTALAYYRSSRPQKYSTTGLLPTNGAEWRRVRTLLQKPANKASISGLISSLNLVAEEFVEYMDRHFECVNKDDFLDHLNRVFLEMTGVVTFDARLNSLQNPLQPSSIPYRLIKAAEETNDKILETDNNLPTWRIWETKPFKMIRESQEYIEKISNQLIQDKKSQHMQEDCPRTLLDHWLSSTGLNDKDIMTGAAEFLLAGIHTSSYTFSFLLYHLANNIQAQERLRNECLELKSEFGEISREHLHRAVYAKACLKESLRLNPISVGVGRILPEDTVICRFEEYFEQANSFIPERWIEGEVMHKEVDPFISLPFGYGIRQCIGKNIAEISLQVLLMNMVSRFSWSWAGTKDLDTVSLLINKPDQPIRLKRSKMQLT</sequence>
<protein>
    <submittedName>
        <fullName evidence="11">CYP302A1</fullName>
    </submittedName>
</protein>
<keyword evidence="10" id="KW-0732">Signal</keyword>
<evidence type="ECO:0000256" key="2">
    <source>
        <dbReference type="ARBA" id="ARBA00010617"/>
    </source>
</evidence>
<dbReference type="GO" id="GO:0020037">
    <property type="term" value="F:heme binding"/>
    <property type="evidence" value="ECO:0007669"/>
    <property type="project" value="InterPro"/>
</dbReference>
<comment type="cofactor">
    <cofactor evidence="1 8">
        <name>heme</name>
        <dbReference type="ChEBI" id="CHEBI:30413"/>
    </cofactor>
</comment>
<evidence type="ECO:0000256" key="3">
    <source>
        <dbReference type="ARBA" id="ARBA00022617"/>
    </source>
</evidence>
<evidence type="ECO:0000256" key="4">
    <source>
        <dbReference type="ARBA" id="ARBA00022723"/>
    </source>
</evidence>
<feature type="signal peptide" evidence="10">
    <location>
        <begin position="1"/>
        <end position="17"/>
    </location>
</feature>
<dbReference type="CDD" id="cd11054">
    <property type="entry name" value="CYP24A1-like"/>
    <property type="match status" value="1"/>
</dbReference>
<dbReference type="InterPro" id="IPR001128">
    <property type="entry name" value="Cyt_P450"/>
</dbReference>
<dbReference type="GO" id="GO:0005506">
    <property type="term" value="F:iron ion binding"/>
    <property type="evidence" value="ECO:0007669"/>
    <property type="project" value="InterPro"/>
</dbReference>
<dbReference type="PROSITE" id="PS00086">
    <property type="entry name" value="CYTOCHROME_P450"/>
    <property type="match status" value="1"/>
</dbReference>
<dbReference type="PRINTS" id="PR00385">
    <property type="entry name" value="P450"/>
</dbReference>
<keyword evidence="6 8" id="KW-0408">Iron</keyword>
<evidence type="ECO:0000256" key="8">
    <source>
        <dbReference type="PIRSR" id="PIRSR602401-1"/>
    </source>
</evidence>
<dbReference type="EMBL" id="MW149343">
    <property type="protein sequence ID" value="QTW43643.1"/>
    <property type="molecule type" value="mRNA"/>
</dbReference>
<evidence type="ECO:0000256" key="9">
    <source>
        <dbReference type="RuleBase" id="RU000461"/>
    </source>
</evidence>
<feature type="binding site" description="axial binding residue" evidence="8">
    <location>
        <position position="412"/>
    </location>
    <ligand>
        <name>heme</name>
        <dbReference type="ChEBI" id="CHEBI:30413"/>
    </ligand>
    <ligandPart>
        <name>Fe</name>
        <dbReference type="ChEBI" id="CHEBI:18248"/>
    </ligandPart>
</feature>
<keyword evidence="5 9" id="KW-0560">Oxidoreductase</keyword>
<feature type="chain" id="PRO_5032323073" evidence="10">
    <location>
        <begin position="18"/>
        <end position="467"/>
    </location>
</feature>
<comment type="similarity">
    <text evidence="2 9">Belongs to the cytochrome P450 family.</text>
</comment>
<dbReference type="PANTHER" id="PTHR24279">
    <property type="entry name" value="CYTOCHROME P450"/>
    <property type="match status" value="1"/>
</dbReference>
<dbReference type="InterPro" id="IPR050479">
    <property type="entry name" value="CYP11_CYP27_families"/>
</dbReference>
<evidence type="ECO:0000313" key="11">
    <source>
        <dbReference type="EMBL" id="QTW43643.1"/>
    </source>
</evidence>
<dbReference type="GO" id="GO:0004497">
    <property type="term" value="F:monooxygenase activity"/>
    <property type="evidence" value="ECO:0007669"/>
    <property type="project" value="UniProtKB-KW"/>
</dbReference>
<dbReference type="AlphaFoldDB" id="A0A8B0MF39"/>
<keyword evidence="7 9" id="KW-0503">Monooxygenase</keyword>